<reference evidence="2 3" key="1">
    <citation type="journal article" date="2009" name="Stand. Genomic Sci.">
        <title>Complete genome sequence of Methanoculleus marisnigri Romesser et al. 1981 type strain JR1.</title>
        <authorList>
            <person name="Anderson I.J."/>
            <person name="Sieprawska-Lupa M."/>
            <person name="Lapidus A."/>
            <person name="Nolan M."/>
            <person name="Copeland A."/>
            <person name="Glavina Del Rio T."/>
            <person name="Tice H."/>
            <person name="Dalin E."/>
            <person name="Barry K."/>
            <person name="Saunders E."/>
            <person name="Han C."/>
            <person name="Brettin T."/>
            <person name="Detter J.C."/>
            <person name="Bruce D."/>
            <person name="Mikhailova N."/>
            <person name="Pitluck S."/>
            <person name="Hauser L."/>
            <person name="Land M."/>
            <person name="Lucas S."/>
            <person name="Richardson P."/>
            <person name="Whitman W.B."/>
            <person name="Kyrpides N.C."/>
        </authorList>
    </citation>
    <scope>NUCLEOTIDE SEQUENCE [LARGE SCALE GENOMIC DNA]</scope>
    <source>
        <strain evidence="3">ATCC 35101 / DSM 1498 / JR1</strain>
    </source>
</reference>
<dbReference type="AlphaFoldDB" id="A3CW91"/>
<evidence type="ECO:0000313" key="3">
    <source>
        <dbReference type="Proteomes" id="UP000002146"/>
    </source>
</evidence>
<keyword evidence="3" id="KW-1185">Reference proteome</keyword>
<dbReference type="STRING" id="368407.Memar_1714"/>
<sequence>MICVDRHPLSVRTMKEVSPLEIYNEYHDDVQAIFRSRLLTQVMIALGSGSKPLSTLRDITGSSSQALIPKIRYLEGLHYVESVKGDYALTPMGRLVEPKIERVVMLMGVLQKHRNFWIEHDIEGIPPEFLDELEHLYNIELVKDVEENIFAVYTVFQSILRKASWIHGVSSIMSPVHVEAIKEAAIGSTPIELVVSEEIARGLVSGPYNTVLETLKRCKKFRIYVAPSPIHLGMTVTDGYLSLGLYRRDTDKYDTTTDLISTDAAAVSWGERLFQHYKADARPLKLS</sequence>
<name>A3CW91_METMJ</name>
<proteinExistence type="predicted"/>
<protein>
    <submittedName>
        <fullName evidence="2">Transcriptional regulator, ArsR family</fullName>
    </submittedName>
</protein>
<dbReference type="InterPro" id="IPR016490">
    <property type="entry name" value="Tscrpt_reg_HTH_AF0396-typ3"/>
</dbReference>
<evidence type="ECO:0000313" key="2">
    <source>
        <dbReference type="EMBL" id="ABN57641.1"/>
    </source>
</evidence>
<feature type="domain" description="Methanogenesis regulatory protein FilR1 middle" evidence="1">
    <location>
        <begin position="149"/>
        <end position="280"/>
    </location>
</feature>
<dbReference type="SUPFAM" id="SSF46785">
    <property type="entry name" value="Winged helix' DNA-binding domain"/>
    <property type="match status" value="1"/>
</dbReference>
<dbReference type="InterPro" id="IPR013561">
    <property type="entry name" value="FilR1_middle_dom"/>
</dbReference>
<dbReference type="Pfam" id="PF08350">
    <property type="entry name" value="FilR1_middle"/>
    <property type="match status" value="1"/>
</dbReference>
<dbReference type="PIRSF" id="PIRSF006692">
    <property type="entry name" value="TF_HTH_AF0396_prd"/>
    <property type="match status" value="1"/>
</dbReference>
<dbReference type="KEGG" id="mem:Memar_1714"/>
<dbReference type="Proteomes" id="UP000002146">
    <property type="component" value="Chromosome"/>
</dbReference>
<dbReference type="HOGENOM" id="CLU_062767_0_0_2"/>
<dbReference type="eggNOG" id="arCOG04362">
    <property type="taxonomic scope" value="Archaea"/>
</dbReference>
<accession>A3CW91</accession>
<organism evidence="2 3">
    <name type="scientific">Methanoculleus marisnigri (strain ATCC 35101 / DSM 1498 / JR1)</name>
    <dbReference type="NCBI Taxonomy" id="368407"/>
    <lineage>
        <taxon>Archaea</taxon>
        <taxon>Methanobacteriati</taxon>
        <taxon>Methanobacteriota</taxon>
        <taxon>Stenosarchaea group</taxon>
        <taxon>Methanomicrobia</taxon>
        <taxon>Methanomicrobiales</taxon>
        <taxon>Methanomicrobiaceae</taxon>
        <taxon>Methanoculleus</taxon>
    </lineage>
</organism>
<dbReference type="EMBL" id="CP000562">
    <property type="protein sequence ID" value="ABN57641.1"/>
    <property type="molecule type" value="Genomic_DNA"/>
</dbReference>
<dbReference type="InterPro" id="IPR036390">
    <property type="entry name" value="WH_DNA-bd_sf"/>
</dbReference>
<evidence type="ECO:0000259" key="1">
    <source>
        <dbReference type="Pfam" id="PF08350"/>
    </source>
</evidence>
<gene>
    <name evidence="2" type="ordered locus">Memar_1714</name>
</gene>